<dbReference type="InterPro" id="IPR010869">
    <property type="entry name" value="DUF1501"/>
</dbReference>
<accession>A0A1J5RC67</accession>
<gene>
    <name evidence="1" type="ORF">GALL_324120</name>
</gene>
<reference evidence="1" key="1">
    <citation type="submission" date="2016-10" db="EMBL/GenBank/DDBJ databases">
        <title>Sequence of Gallionella enrichment culture.</title>
        <authorList>
            <person name="Poehlein A."/>
            <person name="Muehling M."/>
            <person name="Daniel R."/>
        </authorList>
    </citation>
    <scope>NUCLEOTIDE SEQUENCE</scope>
</reference>
<dbReference type="InterPro" id="IPR014917">
    <property type="entry name" value="DUF1800"/>
</dbReference>
<evidence type="ECO:0008006" key="2">
    <source>
        <dbReference type="Google" id="ProtNLM"/>
    </source>
</evidence>
<comment type="caution">
    <text evidence="1">The sequence shown here is derived from an EMBL/GenBank/DDBJ whole genome shotgun (WGS) entry which is preliminary data.</text>
</comment>
<dbReference type="AlphaFoldDB" id="A0A1J5RC67"/>
<dbReference type="Pfam" id="PF08811">
    <property type="entry name" value="DUF1800"/>
    <property type="match status" value="1"/>
</dbReference>
<sequence length="862" mass="92510">MATTRLVWVTAATAVVAALSASAFVLHDTNVASHLGTTKAEYLARRVLLDPTPADVARLSAAPSAADAVSLLFAPPSSAETAAYQSGMKALEATAGSYPTPGAFSDVAYTYQLAHDPNQARLKLSYLWENVFSVDAQDKDEGITYADVDTLRSLLYTDATGSYLTMLESVQTNYAVDRYLNLTDSKAANPNENFSRELMQLFMMGAYTPLDTTDAHPNYSEADVNALAYILTGYVATPDHQIQFRSAQHYDGTTSFLGNTFNDPSHVIQYIASQRSQQMSLFLASKLMHYYLSDTPSSADLTTFASVIETNKFQILPSLTWLLSSDIMFRPQYMQADRYKTPLELVATYYSTLYGRNDDSVTPSGSILGALNFTPYLPGSVFGRDGFNTNALFYSGTILNSWVSNSYRLVHSAGQTLPPDIAALRQSDPTPDRFVAALEDRMYLGATLPAATERQLVDYLGTDMSDAKIEDVVALMLDQPEFLAQGGDLQATPLPSTAETSTSPSPKLVVVRLRGGFDYQQLVANTSDPAYAADRKALALTPGTSSSLGNGYVLNDVASPLLPAFRSGQVSFINAVGLPGQVRAHDIASRQMETGLASDGILANLQKADPSRALVSLSPTPPTMMAGASSLQVRSGNENLFPRAKSPTGQTAVRSVFTSMMDSRTFPATLSPYYAQAMFLDKLASSDATPAPARGAAAPVTGAVSAAAQQFSLLANLMDRNIGNTYYVAANGSYDDHAAEASRFTPLAKDLFSSLADFYATQSAKEKLTVVVFSEFGRTDKVNGSGGTDHGVAGGMIVLSNATKLPAMLGTLHPSSDVNNWTDTQIDERDVWSTIFHQLYGVPQTALFGRSTTLASAPVTIP</sequence>
<organism evidence="1">
    <name type="scientific">mine drainage metagenome</name>
    <dbReference type="NCBI Taxonomy" id="410659"/>
    <lineage>
        <taxon>unclassified sequences</taxon>
        <taxon>metagenomes</taxon>
        <taxon>ecological metagenomes</taxon>
    </lineage>
</organism>
<evidence type="ECO:0000313" key="1">
    <source>
        <dbReference type="EMBL" id="OIQ85741.1"/>
    </source>
</evidence>
<protein>
    <recommendedName>
        <fullName evidence="2">DUF1800 domain-containing protein</fullName>
    </recommendedName>
</protein>
<dbReference type="Pfam" id="PF07394">
    <property type="entry name" value="DUF1501"/>
    <property type="match status" value="1"/>
</dbReference>
<name>A0A1J5RC67_9ZZZZ</name>
<dbReference type="EMBL" id="MLJW01000524">
    <property type="protein sequence ID" value="OIQ85741.1"/>
    <property type="molecule type" value="Genomic_DNA"/>
</dbReference>
<proteinExistence type="predicted"/>